<reference evidence="3" key="1">
    <citation type="submission" date="2012-12" db="EMBL/GenBank/DDBJ databases">
        <authorList>
            <person name="Hellsten U."/>
            <person name="Grimwood J."/>
            <person name="Chapman J.A."/>
            <person name="Shapiro H."/>
            <person name="Aerts A."/>
            <person name="Otillar R.P."/>
            <person name="Terry A.Y."/>
            <person name="Boore J.L."/>
            <person name="Simakov O."/>
            <person name="Marletaz F."/>
            <person name="Cho S.-J."/>
            <person name="Edsinger-Gonzales E."/>
            <person name="Havlak P."/>
            <person name="Kuo D.-H."/>
            <person name="Larsson T."/>
            <person name="Lv J."/>
            <person name="Arendt D."/>
            <person name="Savage R."/>
            <person name="Osoegawa K."/>
            <person name="de Jong P."/>
            <person name="Lindberg D.R."/>
            <person name="Seaver E.C."/>
            <person name="Weisblat D.A."/>
            <person name="Putnam N.H."/>
            <person name="Grigoriev I.V."/>
            <person name="Rokhsar D.S."/>
        </authorList>
    </citation>
    <scope>NUCLEOTIDE SEQUENCE</scope>
    <source>
        <strain evidence="3">I ESC-2004</strain>
    </source>
</reference>
<dbReference type="GO" id="GO:0005737">
    <property type="term" value="C:cytoplasm"/>
    <property type="evidence" value="ECO:0007669"/>
    <property type="project" value="TreeGrafter"/>
</dbReference>
<sequence length="163" mass="18819">IHYCMNRSIEYNDYPPRAGPHRPIWPVYGEYTYCPPQRWIHTMEHGSAVFLHHPCADPEQVALLRDVAASCIHRRIFTPYRGMPEDRPFAVVTYGCRLSMSFVDVPAIKNYIRRFAINPNFATETGVYRNGQYTKGLISRANIVSDEQDSELCPEVIIIVRIC</sequence>
<dbReference type="STRING" id="283909.R7VBQ8"/>
<dbReference type="Pfam" id="PF11303">
    <property type="entry name" value="DUF3105"/>
    <property type="match status" value="1"/>
</dbReference>
<proteinExistence type="predicted"/>
<dbReference type="HOGENOM" id="CLU_1631201_0_0_1"/>
<dbReference type="OMA" id="CMSERIH"/>
<reference evidence="2" key="3">
    <citation type="submission" date="2015-06" db="UniProtKB">
        <authorList>
            <consortium name="EnsemblMetazoa"/>
        </authorList>
    </citation>
    <scope>IDENTIFICATION</scope>
</reference>
<gene>
    <name evidence="1" type="ORF">CAPTEDRAFT_98347</name>
</gene>
<dbReference type="EMBL" id="AMQN01000748">
    <property type="status" value="NOT_ANNOTATED_CDS"/>
    <property type="molecule type" value="Genomic_DNA"/>
</dbReference>
<organism evidence="1">
    <name type="scientific">Capitella teleta</name>
    <name type="common">Polychaete worm</name>
    <dbReference type="NCBI Taxonomy" id="283909"/>
    <lineage>
        <taxon>Eukaryota</taxon>
        <taxon>Metazoa</taxon>
        <taxon>Spiralia</taxon>
        <taxon>Lophotrochozoa</taxon>
        <taxon>Annelida</taxon>
        <taxon>Polychaeta</taxon>
        <taxon>Sedentaria</taxon>
        <taxon>Scolecida</taxon>
        <taxon>Capitellidae</taxon>
        <taxon>Capitella</taxon>
    </lineage>
</organism>
<protein>
    <submittedName>
        <fullName evidence="1 2">Uncharacterized protein</fullName>
    </submittedName>
</protein>
<evidence type="ECO:0000313" key="1">
    <source>
        <dbReference type="EMBL" id="ELU13726.1"/>
    </source>
</evidence>
<accession>R7VBQ8</accession>
<dbReference type="EnsemblMetazoa" id="CapteT98347">
    <property type="protein sequence ID" value="CapteP98347"/>
    <property type="gene ID" value="CapteG98347"/>
</dbReference>
<dbReference type="EMBL" id="KB295062">
    <property type="protein sequence ID" value="ELU13726.1"/>
    <property type="molecule type" value="Genomic_DNA"/>
</dbReference>
<reference evidence="1 3" key="2">
    <citation type="journal article" date="2013" name="Nature">
        <title>Insights into bilaterian evolution from three spiralian genomes.</title>
        <authorList>
            <person name="Simakov O."/>
            <person name="Marletaz F."/>
            <person name="Cho S.J."/>
            <person name="Edsinger-Gonzales E."/>
            <person name="Havlak P."/>
            <person name="Hellsten U."/>
            <person name="Kuo D.H."/>
            <person name="Larsson T."/>
            <person name="Lv J."/>
            <person name="Arendt D."/>
            <person name="Savage R."/>
            <person name="Osoegawa K."/>
            <person name="de Jong P."/>
            <person name="Grimwood J."/>
            <person name="Chapman J.A."/>
            <person name="Shapiro H."/>
            <person name="Aerts A."/>
            <person name="Otillar R.P."/>
            <person name="Terry A.Y."/>
            <person name="Boore J.L."/>
            <person name="Grigoriev I.V."/>
            <person name="Lindberg D.R."/>
            <person name="Seaver E.C."/>
            <person name="Weisblat D.A."/>
            <person name="Putnam N.H."/>
            <person name="Rokhsar D.S."/>
        </authorList>
    </citation>
    <scope>NUCLEOTIDE SEQUENCE</scope>
    <source>
        <strain evidence="1 3">I ESC-2004</strain>
    </source>
</reference>
<dbReference type="Proteomes" id="UP000014760">
    <property type="component" value="Unassembled WGS sequence"/>
</dbReference>
<keyword evidence="3" id="KW-1185">Reference proteome</keyword>
<dbReference type="AlphaFoldDB" id="R7VBQ8"/>
<dbReference type="PANTHER" id="PTHR34179">
    <property type="entry name" value="TUMOR PROTEIN P53-INDUCIBLE PROTEIN 13"/>
    <property type="match status" value="1"/>
</dbReference>
<feature type="non-terminal residue" evidence="1">
    <location>
        <position position="1"/>
    </location>
</feature>
<dbReference type="OrthoDB" id="5960270at2759"/>
<dbReference type="InterPro" id="IPR021454">
    <property type="entry name" value="DUF3105"/>
</dbReference>
<evidence type="ECO:0000313" key="2">
    <source>
        <dbReference type="EnsemblMetazoa" id="CapteP98347"/>
    </source>
</evidence>
<evidence type="ECO:0000313" key="3">
    <source>
        <dbReference type="Proteomes" id="UP000014760"/>
    </source>
</evidence>
<name>R7VBQ8_CAPTE</name>
<dbReference type="PANTHER" id="PTHR34179:SF1">
    <property type="entry name" value="TUMOR PROTEIN P53-INDUCIBLE PROTEIN 13"/>
    <property type="match status" value="1"/>
</dbReference>